<keyword evidence="1" id="KW-0812">Transmembrane</keyword>
<keyword evidence="1" id="KW-0472">Membrane</keyword>
<reference evidence="2 3" key="1">
    <citation type="submission" date="2015-07" db="EMBL/GenBank/DDBJ databases">
        <title>Complete genome of Cronobacter phage PBES 02.</title>
        <authorList>
            <person name="Myung H."/>
        </authorList>
    </citation>
    <scope>NUCLEOTIDE SEQUENCE [LARGE SCALE GENOMIC DNA]</scope>
</reference>
<evidence type="ECO:0000313" key="3">
    <source>
        <dbReference type="Proteomes" id="UP000202736"/>
    </source>
</evidence>
<dbReference type="GeneID" id="26523226"/>
<proteinExistence type="predicted"/>
<sequence length="51" mass="6003">MTPGIVIVGGFLLIITAGVSGYYFERYLDRRWAEQAAERIWENRDKWLKRG</sequence>
<gene>
    <name evidence="2" type="ORF">ADU18_0004</name>
</gene>
<organism evidence="2 3">
    <name type="scientific">Cronobacter phage PBES 02</name>
    <dbReference type="NCBI Taxonomy" id="1684115"/>
    <lineage>
        <taxon>Viruses</taxon>
        <taxon>Duplodnaviria</taxon>
        <taxon>Heunggongvirae</taxon>
        <taxon>Uroviricota</taxon>
        <taxon>Caudoviricetes</taxon>
        <taxon>Vequintavirinae</taxon>
        <taxon>Certrevirus</taxon>
        <taxon>Certrevirus PBES02</taxon>
    </lineage>
</organism>
<evidence type="ECO:0000256" key="1">
    <source>
        <dbReference type="SAM" id="Phobius"/>
    </source>
</evidence>
<accession>A0A0K1Y9W3</accession>
<name>A0A0K1Y9W3_9CAUD</name>
<evidence type="ECO:0000313" key="2">
    <source>
        <dbReference type="EMBL" id="AKY03910.1"/>
    </source>
</evidence>
<keyword evidence="3" id="KW-1185">Reference proteome</keyword>
<dbReference type="RefSeq" id="YP_009188871.1">
    <property type="nucleotide sequence ID" value="NC_028672.1"/>
</dbReference>
<protein>
    <submittedName>
        <fullName evidence="2">Uncharacterized protein</fullName>
    </submittedName>
</protein>
<dbReference type="Proteomes" id="UP000202736">
    <property type="component" value="Segment"/>
</dbReference>
<keyword evidence="1" id="KW-1133">Transmembrane helix</keyword>
<dbReference type="KEGG" id="vg:26523226"/>
<feature type="transmembrane region" description="Helical" evidence="1">
    <location>
        <begin position="6"/>
        <end position="24"/>
    </location>
</feature>
<dbReference type="EMBL" id="KT353109">
    <property type="protein sequence ID" value="AKY03910.1"/>
    <property type="molecule type" value="Genomic_DNA"/>
</dbReference>